<accession>A0ACC3CAC9</accession>
<evidence type="ECO:0000313" key="2">
    <source>
        <dbReference type="Proteomes" id="UP000798662"/>
    </source>
</evidence>
<protein>
    <submittedName>
        <fullName evidence="1">Uncharacterized protein</fullName>
    </submittedName>
</protein>
<gene>
    <name evidence="1" type="ORF">I4F81_009433</name>
</gene>
<evidence type="ECO:0000313" key="1">
    <source>
        <dbReference type="EMBL" id="KAK1866921.1"/>
    </source>
</evidence>
<sequence>MGLAGAVREAAAVAPAVAAAVAVNGGGGGGGEWPSAIAIDGSLGVTLALVALALECALFAAVIVQTASTEPGTHVPLSRSFTLLFGLTAATAGLTAVTTLFGSSSAIAHAAATAACACLAGATLGTLPAAAAVVFPEAHRGTEKTAAFVAGIAAVAAGVAAVTGAGIGAGVVELLPVGGGWLMGGLLGGGGALLLAAAGRATRDLGGRGGAAVLAVAVLAGGGVAALWTWVEPRCRLMAGVYPTTCPFPRAFDHNAVAVTGLLVVAALAAEAALRLMAAGNGARGYVEIP</sequence>
<name>A0ACC3CAC9_PYRYE</name>
<comment type="caution">
    <text evidence="1">The sequence shown here is derived from an EMBL/GenBank/DDBJ whole genome shotgun (WGS) entry which is preliminary data.</text>
</comment>
<organism evidence="1 2">
    <name type="scientific">Pyropia yezoensis</name>
    <name type="common">Susabi-nori</name>
    <name type="synonym">Porphyra yezoensis</name>
    <dbReference type="NCBI Taxonomy" id="2788"/>
    <lineage>
        <taxon>Eukaryota</taxon>
        <taxon>Rhodophyta</taxon>
        <taxon>Bangiophyceae</taxon>
        <taxon>Bangiales</taxon>
        <taxon>Bangiaceae</taxon>
        <taxon>Pyropia</taxon>
    </lineage>
</organism>
<keyword evidence="2" id="KW-1185">Reference proteome</keyword>
<proteinExistence type="predicted"/>
<dbReference type="Proteomes" id="UP000798662">
    <property type="component" value="Chromosome 2"/>
</dbReference>
<dbReference type="EMBL" id="CM020619">
    <property type="protein sequence ID" value="KAK1866921.1"/>
    <property type="molecule type" value="Genomic_DNA"/>
</dbReference>
<reference evidence="1" key="1">
    <citation type="submission" date="2019-11" db="EMBL/GenBank/DDBJ databases">
        <title>Nori genome reveals adaptations in red seaweeds to the harsh intertidal environment.</title>
        <authorList>
            <person name="Wang D."/>
            <person name="Mao Y."/>
        </authorList>
    </citation>
    <scope>NUCLEOTIDE SEQUENCE</scope>
    <source>
        <tissue evidence="1">Gametophyte</tissue>
    </source>
</reference>